<feature type="compositionally biased region" description="Basic and acidic residues" evidence="1">
    <location>
        <begin position="45"/>
        <end position="68"/>
    </location>
</feature>
<keyword evidence="3" id="KW-1185">Reference proteome</keyword>
<dbReference type="EMBL" id="SLWR01000008">
    <property type="protein sequence ID" value="TCO45535.1"/>
    <property type="molecule type" value="Genomic_DNA"/>
</dbReference>
<reference evidence="2 3" key="1">
    <citation type="journal article" date="2015" name="Stand. Genomic Sci.">
        <title>Genomic Encyclopedia of Bacterial and Archaeal Type Strains, Phase III: the genomes of soil and plant-associated and newly described type strains.</title>
        <authorList>
            <person name="Whitman W.B."/>
            <person name="Woyke T."/>
            <person name="Klenk H.P."/>
            <person name="Zhou Y."/>
            <person name="Lilburn T.G."/>
            <person name="Beck B.J."/>
            <person name="De Vos P."/>
            <person name="Vandamme P."/>
            <person name="Eisen J.A."/>
            <person name="Garrity G."/>
            <person name="Hugenholtz P."/>
            <person name="Kyrpides N.C."/>
        </authorList>
    </citation>
    <scope>NUCLEOTIDE SEQUENCE [LARGE SCALE GENOMIC DNA]</scope>
    <source>
        <strain evidence="2 3">VKM Ac-2541</strain>
    </source>
</reference>
<evidence type="ECO:0000256" key="1">
    <source>
        <dbReference type="SAM" id="MobiDB-lite"/>
    </source>
</evidence>
<accession>A0A4R2IRV3</accession>
<dbReference type="AlphaFoldDB" id="A0A4R2IRV3"/>
<comment type="caution">
    <text evidence="2">The sequence shown here is derived from an EMBL/GenBank/DDBJ whole genome shotgun (WGS) entry which is preliminary data.</text>
</comment>
<name>A0A4R2IRV3_9ACTN</name>
<feature type="region of interest" description="Disordered" evidence="1">
    <location>
        <begin position="1"/>
        <end position="68"/>
    </location>
</feature>
<dbReference type="OrthoDB" id="3831399at2"/>
<feature type="compositionally biased region" description="Basic and acidic residues" evidence="1">
    <location>
        <begin position="10"/>
        <end position="34"/>
    </location>
</feature>
<protein>
    <submittedName>
        <fullName evidence="2">Uncharacterized protein</fullName>
    </submittedName>
</protein>
<dbReference type="RefSeq" id="WP_132151883.1">
    <property type="nucleotide sequence ID" value="NZ_SLWR01000008.1"/>
</dbReference>
<sequence length="68" mass="8226">MATPRKPRKPVAESKGKKTEDRPLTPREEYREALADLNRYSHNNETAEARQARDRFDRADRTRSWWRR</sequence>
<evidence type="ECO:0000313" key="2">
    <source>
        <dbReference type="EMBL" id="TCO45535.1"/>
    </source>
</evidence>
<proteinExistence type="predicted"/>
<dbReference type="Proteomes" id="UP000295573">
    <property type="component" value="Unassembled WGS sequence"/>
</dbReference>
<gene>
    <name evidence="2" type="ORF">EV646_108158</name>
</gene>
<evidence type="ECO:0000313" key="3">
    <source>
        <dbReference type="Proteomes" id="UP000295573"/>
    </source>
</evidence>
<organism evidence="2 3">
    <name type="scientific">Kribbella antiqua</name>
    <dbReference type="NCBI Taxonomy" id="2512217"/>
    <lineage>
        <taxon>Bacteria</taxon>
        <taxon>Bacillati</taxon>
        <taxon>Actinomycetota</taxon>
        <taxon>Actinomycetes</taxon>
        <taxon>Propionibacteriales</taxon>
        <taxon>Kribbellaceae</taxon>
        <taxon>Kribbella</taxon>
    </lineage>
</organism>